<gene>
    <name evidence="1" type="ORF">NA56DRAFT_753440</name>
</gene>
<dbReference type="EMBL" id="KZ613508">
    <property type="protein sequence ID" value="PMD16098.1"/>
    <property type="molecule type" value="Genomic_DNA"/>
</dbReference>
<dbReference type="AlphaFoldDB" id="A0A2J6PPZ3"/>
<reference evidence="1 2" key="1">
    <citation type="submission" date="2016-05" db="EMBL/GenBank/DDBJ databases">
        <title>A degradative enzymes factory behind the ericoid mycorrhizal symbiosis.</title>
        <authorList>
            <consortium name="DOE Joint Genome Institute"/>
            <person name="Martino E."/>
            <person name="Morin E."/>
            <person name="Grelet G."/>
            <person name="Kuo A."/>
            <person name="Kohler A."/>
            <person name="Daghino S."/>
            <person name="Barry K."/>
            <person name="Choi C."/>
            <person name="Cichocki N."/>
            <person name="Clum A."/>
            <person name="Copeland A."/>
            <person name="Hainaut M."/>
            <person name="Haridas S."/>
            <person name="Labutti K."/>
            <person name="Lindquist E."/>
            <person name="Lipzen A."/>
            <person name="Khouja H.-R."/>
            <person name="Murat C."/>
            <person name="Ohm R."/>
            <person name="Olson A."/>
            <person name="Spatafora J."/>
            <person name="Veneault-Fourrey C."/>
            <person name="Henrissat B."/>
            <person name="Grigoriev I."/>
            <person name="Martin F."/>
            <person name="Perotto S."/>
        </authorList>
    </citation>
    <scope>NUCLEOTIDE SEQUENCE [LARGE SCALE GENOMIC DNA]</scope>
    <source>
        <strain evidence="1 2">UAMH 7357</strain>
    </source>
</reference>
<dbReference type="STRING" id="1745343.A0A2J6PPZ3"/>
<proteinExistence type="predicted"/>
<name>A0A2J6PPZ3_9HELO</name>
<keyword evidence="2" id="KW-1185">Reference proteome</keyword>
<organism evidence="1 2">
    <name type="scientific">Hyaloscypha hepaticicola</name>
    <dbReference type="NCBI Taxonomy" id="2082293"/>
    <lineage>
        <taxon>Eukaryota</taxon>
        <taxon>Fungi</taxon>
        <taxon>Dikarya</taxon>
        <taxon>Ascomycota</taxon>
        <taxon>Pezizomycotina</taxon>
        <taxon>Leotiomycetes</taxon>
        <taxon>Helotiales</taxon>
        <taxon>Hyaloscyphaceae</taxon>
        <taxon>Hyaloscypha</taxon>
    </lineage>
</organism>
<sequence>MASLENPFNLVEEGGTRIIVTYKKNRVVGMVSPYAMALASPVWKKFIFPPFRQMPPNSDTAVFLERAGTTKNIDDTVVLETAGTTESSQPVVTEKIATSKLETSNLSVEPTEEIDFAEDPAEALLILLNITHFRFTKVPLTLPLDTLSDIAILCDQYDCVHLVKPWLSEWLADESTGWKAAVYVFGGSSREKWLFVAWVFGREQVLKDFSSSIVRNLCTHGEGDCTALEAINGPMPPELVESILRVRRASIEKALAIFNECIDRFTSNSGVLCLHRDAACDAITYGSLLRGLQIHNIHPNMDADDLDISLDDLIEELASLKVHVYFKRDRYTDHSKCFATDFVKELDTVRKEIEDPVLESHIHHMEVQRAKLNGEN</sequence>
<evidence type="ECO:0008006" key="3">
    <source>
        <dbReference type="Google" id="ProtNLM"/>
    </source>
</evidence>
<dbReference type="Proteomes" id="UP000235672">
    <property type="component" value="Unassembled WGS sequence"/>
</dbReference>
<accession>A0A2J6PPZ3</accession>
<protein>
    <recommendedName>
        <fullName evidence="3">BTB domain-containing protein</fullName>
    </recommendedName>
</protein>
<evidence type="ECO:0000313" key="2">
    <source>
        <dbReference type="Proteomes" id="UP000235672"/>
    </source>
</evidence>
<dbReference type="OrthoDB" id="5275938at2759"/>
<evidence type="ECO:0000313" key="1">
    <source>
        <dbReference type="EMBL" id="PMD16098.1"/>
    </source>
</evidence>